<accession>A0ABP6YND5</accession>
<reference evidence="2" key="1">
    <citation type="journal article" date="2019" name="Int. J. Syst. Evol. Microbiol.">
        <title>The Global Catalogue of Microorganisms (GCM) 10K type strain sequencing project: providing services to taxonomists for standard genome sequencing and annotation.</title>
        <authorList>
            <consortium name="The Broad Institute Genomics Platform"/>
            <consortium name="The Broad Institute Genome Sequencing Center for Infectious Disease"/>
            <person name="Wu L."/>
            <person name="Ma J."/>
        </authorList>
    </citation>
    <scope>NUCLEOTIDE SEQUENCE [LARGE SCALE GENOMIC DNA]</scope>
    <source>
        <strain evidence="2">JCM 17326</strain>
    </source>
</reference>
<dbReference type="Proteomes" id="UP001500630">
    <property type="component" value="Unassembled WGS sequence"/>
</dbReference>
<gene>
    <name evidence="1" type="ORF">GCM10022419_079960</name>
</gene>
<dbReference type="EMBL" id="BAABDQ010000022">
    <property type="protein sequence ID" value="GAA3585903.1"/>
    <property type="molecule type" value="Genomic_DNA"/>
</dbReference>
<comment type="caution">
    <text evidence="1">The sequence shown here is derived from an EMBL/GenBank/DDBJ whole genome shotgun (WGS) entry which is preliminary data.</text>
</comment>
<protein>
    <submittedName>
        <fullName evidence="1">Uncharacterized protein</fullName>
    </submittedName>
</protein>
<organism evidence="1 2">
    <name type="scientific">Nonomuraea rosea</name>
    <dbReference type="NCBI Taxonomy" id="638574"/>
    <lineage>
        <taxon>Bacteria</taxon>
        <taxon>Bacillati</taxon>
        <taxon>Actinomycetota</taxon>
        <taxon>Actinomycetes</taxon>
        <taxon>Streptosporangiales</taxon>
        <taxon>Streptosporangiaceae</taxon>
        <taxon>Nonomuraea</taxon>
    </lineage>
</organism>
<evidence type="ECO:0000313" key="2">
    <source>
        <dbReference type="Proteomes" id="UP001500630"/>
    </source>
</evidence>
<keyword evidence="2" id="KW-1185">Reference proteome</keyword>
<name>A0ABP6YND5_9ACTN</name>
<evidence type="ECO:0000313" key="1">
    <source>
        <dbReference type="EMBL" id="GAA3585903.1"/>
    </source>
</evidence>
<sequence length="55" mass="5736">MGAGLGYWPAALEYLSLEAVVELGFLGCFRLAALPDRGGLGSQRHAVVRGGLFDG</sequence>
<proteinExistence type="predicted"/>